<protein>
    <recommendedName>
        <fullName evidence="4">Bacterial bifunctional deaminase-reductase C-terminal domain-containing protein</fullName>
    </recommendedName>
</protein>
<dbReference type="Gene3D" id="3.40.430.10">
    <property type="entry name" value="Dihydrofolate Reductase, subunit A"/>
    <property type="match status" value="1"/>
</dbReference>
<proteinExistence type="predicted"/>
<reference evidence="5 6" key="1">
    <citation type="submission" date="2019-07" db="EMBL/GenBank/DDBJ databases">
        <title>Whole genome shotgun sequence of Actinotalea fermentans NBRC 105374.</title>
        <authorList>
            <person name="Hosoyama A."/>
            <person name="Uohara A."/>
            <person name="Ohji S."/>
            <person name="Ichikawa N."/>
        </authorList>
    </citation>
    <scope>NUCLEOTIDE SEQUENCE [LARGE SCALE GENOMIC DNA]</scope>
    <source>
        <strain evidence="5 6">NBRC 105374</strain>
    </source>
</reference>
<dbReference type="InterPro" id="IPR050765">
    <property type="entry name" value="Riboflavin_Biosynth_HTPR"/>
</dbReference>
<dbReference type="EMBL" id="BJYK01000001">
    <property type="protein sequence ID" value="GEN78763.1"/>
    <property type="molecule type" value="Genomic_DNA"/>
</dbReference>
<dbReference type="RefSeq" id="WP_034244717.1">
    <property type="nucleotide sequence ID" value="NZ_BJYK01000001.1"/>
</dbReference>
<evidence type="ECO:0000313" key="5">
    <source>
        <dbReference type="EMBL" id="GEN78763.1"/>
    </source>
</evidence>
<sequence length="252" mass="26562">MADVPTLEVLLPPGAEPIGPDDAARLDEHYGEPRLPWLRANMIATLDGAATGPDGRSGSINGAADHRVFEALRAWADVVLVGAGTVRAEGYRAPRTPEHLRDARLRRGQPDHPPLAVVTGGGDLPDAVLQDDPAPWVVTTTHAPGLSRLRRHLPRGRLLVHDGAVDLEAVVDALVDAGLPRILVEGGPTLLGALLHARLLDELCLTSSPVVVAGPAPRPVVAPAWLTPPVDAHLAGLLHCDGVLLGRWLLRA</sequence>
<dbReference type="InterPro" id="IPR024072">
    <property type="entry name" value="DHFR-like_dom_sf"/>
</dbReference>
<dbReference type="SUPFAM" id="SSF53597">
    <property type="entry name" value="Dihydrofolate reductase-like"/>
    <property type="match status" value="1"/>
</dbReference>
<dbReference type="GO" id="GO:0009231">
    <property type="term" value="P:riboflavin biosynthetic process"/>
    <property type="evidence" value="ECO:0007669"/>
    <property type="project" value="InterPro"/>
</dbReference>
<keyword evidence="2" id="KW-0521">NADP</keyword>
<keyword evidence="6" id="KW-1185">Reference proteome</keyword>
<name>A0A511YU90_9CELL</name>
<evidence type="ECO:0000256" key="3">
    <source>
        <dbReference type="ARBA" id="ARBA00023002"/>
    </source>
</evidence>
<dbReference type="InterPro" id="IPR002734">
    <property type="entry name" value="RibDG_C"/>
</dbReference>
<evidence type="ECO:0000259" key="4">
    <source>
        <dbReference type="Pfam" id="PF01872"/>
    </source>
</evidence>
<gene>
    <name evidence="5" type="ORF">AFE02nite_04970</name>
</gene>
<dbReference type="PANTHER" id="PTHR38011">
    <property type="entry name" value="DIHYDROFOLATE REDUCTASE FAMILY PROTEIN (AFU_ORTHOLOGUE AFUA_8G06820)"/>
    <property type="match status" value="1"/>
</dbReference>
<evidence type="ECO:0000313" key="6">
    <source>
        <dbReference type="Proteomes" id="UP000321484"/>
    </source>
</evidence>
<dbReference type="Pfam" id="PF01872">
    <property type="entry name" value="RibD_C"/>
    <property type="match status" value="1"/>
</dbReference>
<dbReference type="GO" id="GO:0008703">
    <property type="term" value="F:5-amino-6-(5-phosphoribosylamino)uracil reductase activity"/>
    <property type="evidence" value="ECO:0007669"/>
    <property type="project" value="InterPro"/>
</dbReference>
<comment type="pathway">
    <text evidence="1">Cofactor biosynthesis; riboflavin biosynthesis.</text>
</comment>
<dbReference type="PANTHER" id="PTHR38011:SF7">
    <property type="entry name" value="2,5-DIAMINO-6-RIBOSYLAMINO-4(3H)-PYRIMIDINONE 5'-PHOSPHATE REDUCTASE"/>
    <property type="match status" value="1"/>
</dbReference>
<keyword evidence="3" id="KW-0560">Oxidoreductase</keyword>
<feature type="domain" description="Bacterial bifunctional deaminase-reductase C-terminal" evidence="4">
    <location>
        <begin position="36"/>
        <end position="220"/>
    </location>
</feature>
<dbReference type="AlphaFoldDB" id="A0A511YU90"/>
<organism evidence="5 6">
    <name type="scientific">Actinotalea fermentans</name>
    <dbReference type="NCBI Taxonomy" id="43671"/>
    <lineage>
        <taxon>Bacteria</taxon>
        <taxon>Bacillati</taxon>
        <taxon>Actinomycetota</taxon>
        <taxon>Actinomycetes</taxon>
        <taxon>Micrococcales</taxon>
        <taxon>Cellulomonadaceae</taxon>
        <taxon>Actinotalea</taxon>
    </lineage>
</organism>
<accession>A0A511YU90</accession>
<dbReference type="OrthoDB" id="5243299at2"/>
<dbReference type="Proteomes" id="UP000321484">
    <property type="component" value="Unassembled WGS sequence"/>
</dbReference>
<comment type="caution">
    <text evidence="5">The sequence shown here is derived from an EMBL/GenBank/DDBJ whole genome shotgun (WGS) entry which is preliminary data.</text>
</comment>
<evidence type="ECO:0000256" key="2">
    <source>
        <dbReference type="ARBA" id="ARBA00022857"/>
    </source>
</evidence>
<evidence type="ECO:0000256" key="1">
    <source>
        <dbReference type="ARBA" id="ARBA00005104"/>
    </source>
</evidence>